<dbReference type="AlphaFoldDB" id="A0A8K0JL07"/>
<gene>
    <name evidence="2" type="ORF">FFLO_03297</name>
</gene>
<reference evidence="2" key="1">
    <citation type="submission" date="2020-04" db="EMBL/GenBank/DDBJ databases">
        <title>Analysis of mating type loci in Filobasidium floriforme.</title>
        <authorList>
            <person name="Nowrousian M."/>
        </authorList>
    </citation>
    <scope>NUCLEOTIDE SEQUENCE</scope>
    <source>
        <strain evidence="2">CBS 6242</strain>
    </source>
</reference>
<feature type="compositionally biased region" description="Basic and acidic residues" evidence="1">
    <location>
        <begin position="186"/>
        <end position="213"/>
    </location>
</feature>
<keyword evidence="3" id="KW-1185">Reference proteome</keyword>
<evidence type="ECO:0000256" key="1">
    <source>
        <dbReference type="SAM" id="MobiDB-lite"/>
    </source>
</evidence>
<accession>A0A8K0JL07</accession>
<protein>
    <submittedName>
        <fullName evidence="2">Uncharacterized protein</fullName>
    </submittedName>
</protein>
<feature type="region of interest" description="Disordered" evidence="1">
    <location>
        <begin position="178"/>
        <end position="233"/>
    </location>
</feature>
<sequence>MGCGPSDRFMEIDDHRFNFFIERLDQYLYTLARYEIAWVRISGWLEGKELPNRVQSHTPGIPSKDFPCEVFRRCKDIVRGKDVIPITSATIKVSGIIRALVQQHHPFKLIGVEPAALSWWRRRLEKGRARITQDDHHDLSCYPPESEPGLDVASVHAKEVDRWLLPLALRIDEIGVSQLDEPGTSGHDESKTGETKELEPSRPKEPEVSKSEEAGIPQSDSAEKVDRQLCGLS</sequence>
<name>A0A8K0JL07_9TREE</name>
<comment type="caution">
    <text evidence="2">The sequence shown here is derived from an EMBL/GenBank/DDBJ whole genome shotgun (WGS) entry which is preliminary data.</text>
</comment>
<organism evidence="2 3">
    <name type="scientific">Filobasidium floriforme</name>
    <dbReference type="NCBI Taxonomy" id="5210"/>
    <lineage>
        <taxon>Eukaryota</taxon>
        <taxon>Fungi</taxon>
        <taxon>Dikarya</taxon>
        <taxon>Basidiomycota</taxon>
        <taxon>Agaricomycotina</taxon>
        <taxon>Tremellomycetes</taxon>
        <taxon>Filobasidiales</taxon>
        <taxon>Filobasidiaceae</taxon>
        <taxon>Filobasidium</taxon>
    </lineage>
</organism>
<dbReference type="Proteomes" id="UP000812966">
    <property type="component" value="Unassembled WGS sequence"/>
</dbReference>
<evidence type="ECO:0000313" key="3">
    <source>
        <dbReference type="Proteomes" id="UP000812966"/>
    </source>
</evidence>
<proteinExistence type="predicted"/>
<evidence type="ECO:0000313" key="2">
    <source>
        <dbReference type="EMBL" id="KAG7544336.1"/>
    </source>
</evidence>
<dbReference type="EMBL" id="JABELV010000059">
    <property type="protein sequence ID" value="KAG7544336.1"/>
    <property type="molecule type" value="Genomic_DNA"/>
</dbReference>